<feature type="compositionally biased region" description="Polar residues" evidence="1">
    <location>
        <begin position="499"/>
        <end position="523"/>
    </location>
</feature>
<name>A0AA39WLP0_9PEZI</name>
<comment type="caution">
    <text evidence="3">The sequence shown here is derived from an EMBL/GenBank/DDBJ whole genome shotgun (WGS) entry which is preliminary data.</text>
</comment>
<evidence type="ECO:0000256" key="1">
    <source>
        <dbReference type="SAM" id="MobiDB-lite"/>
    </source>
</evidence>
<dbReference type="InterPro" id="IPR058925">
    <property type="entry name" value="zf-C2H2_AcuF"/>
</dbReference>
<evidence type="ECO:0000313" key="4">
    <source>
        <dbReference type="Proteomes" id="UP001175000"/>
    </source>
</evidence>
<protein>
    <recommendedName>
        <fullName evidence="2">Oxidoreductase acuF-like C2H2 type zinc-finger domain-containing protein</fullName>
    </recommendedName>
</protein>
<feature type="region of interest" description="Disordered" evidence="1">
    <location>
        <begin position="494"/>
        <end position="553"/>
    </location>
</feature>
<dbReference type="PANTHER" id="PTHR35391">
    <property type="entry name" value="C2H2-TYPE DOMAIN-CONTAINING PROTEIN-RELATED"/>
    <property type="match status" value="1"/>
</dbReference>
<feature type="compositionally biased region" description="Polar residues" evidence="1">
    <location>
        <begin position="578"/>
        <end position="602"/>
    </location>
</feature>
<feature type="domain" description="Oxidoreductase acuF-like C2H2 type zinc-finger" evidence="2">
    <location>
        <begin position="345"/>
        <end position="372"/>
    </location>
</feature>
<feature type="region of interest" description="Disordered" evidence="1">
    <location>
        <begin position="565"/>
        <end position="609"/>
    </location>
</feature>
<gene>
    <name evidence="3" type="ORF">B0T14DRAFT_274438</name>
</gene>
<keyword evidence="4" id="KW-1185">Reference proteome</keyword>
<evidence type="ECO:0000259" key="2">
    <source>
        <dbReference type="Pfam" id="PF26082"/>
    </source>
</evidence>
<feature type="compositionally biased region" description="Low complexity" evidence="1">
    <location>
        <begin position="112"/>
        <end position="122"/>
    </location>
</feature>
<dbReference type="EMBL" id="JAULSU010000005">
    <property type="protein sequence ID" value="KAK0617699.1"/>
    <property type="molecule type" value="Genomic_DNA"/>
</dbReference>
<dbReference type="PANTHER" id="PTHR35391:SF7">
    <property type="entry name" value="C2H2-TYPE DOMAIN-CONTAINING PROTEIN"/>
    <property type="match status" value="1"/>
</dbReference>
<feature type="region of interest" description="Disordered" evidence="1">
    <location>
        <begin position="90"/>
        <end position="148"/>
    </location>
</feature>
<proteinExistence type="predicted"/>
<dbReference type="Pfam" id="PF26082">
    <property type="entry name" value="zf-C2H2_AcuF"/>
    <property type="match status" value="1"/>
</dbReference>
<organism evidence="3 4">
    <name type="scientific">Immersiella caudata</name>
    <dbReference type="NCBI Taxonomy" id="314043"/>
    <lineage>
        <taxon>Eukaryota</taxon>
        <taxon>Fungi</taxon>
        <taxon>Dikarya</taxon>
        <taxon>Ascomycota</taxon>
        <taxon>Pezizomycotina</taxon>
        <taxon>Sordariomycetes</taxon>
        <taxon>Sordariomycetidae</taxon>
        <taxon>Sordariales</taxon>
        <taxon>Lasiosphaeriaceae</taxon>
        <taxon>Immersiella</taxon>
    </lineage>
</organism>
<dbReference type="AlphaFoldDB" id="A0AA39WLP0"/>
<reference evidence="3" key="1">
    <citation type="submission" date="2023-06" db="EMBL/GenBank/DDBJ databases">
        <title>Genome-scale phylogeny and comparative genomics of the fungal order Sordariales.</title>
        <authorList>
            <consortium name="Lawrence Berkeley National Laboratory"/>
            <person name="Hensen N."/>
            <person name="Bonometti L."/>
            <person name="Westerberg I."/>
            <person name="Brannstrom I.O."/>
            <person name="Guillou S."/>
            <person name="Cros-Aarteil S."/>
            <person name="Calhoun S."/>
            <person name="Haridas S."/>
            <person name="Kuo A."/>
            <person name="Mondo S."/>
            <person name="Pangilinan J."/>
            <person name="Riley R."/>
            <person name="Labutti K."/>
            <person name="Andreopoulos B."/>
            <person name="Lipzen A."/>
            <person name="Chen C."/>
            <person name="Yanf M."/>
            <person name="Daum C."/>
            <person name="Ng V."/>
            <person name="Clum A."/>
            <person name="Steindorff A."/>
            <person name="Ohm R."/>
            <person name="Martin F."/>
            <person name="Silar P."/>
            <person name="Natvig D."/>
            <person name="Lalanne C."/>
            <person name="Gautier V."/>
            <person name="Ament-Velasquez S.L."/>
            <person name="Kruys A."/>
            <person name="Hutchinson M.I."/>
            <person name="Powell A.J."/>
            <person name="Barry K."/>
            <person name="Miller A.N."/>
            <person name="Grigoriev I.V."/>
            <person name="Debuchy R."/>
            <person name="Gladieux P."/>
            <person name="Thoren M.H."/>
            <person name="Johannesson H."/>
        </authorList>
    </citation>
    <scope>NUCLEOTIDE SEQUENCE</scope>
    <source>
        <strain evidence="3">CBS 606.72</strain>
    </source>
</reference>
<dbReference type="Proteomes" id="UP001175000">
    <property type="component" value="Unassembled WGS sequence"/>
</dbReference>
<sequence>MDPTVFDTNSVCNSRFLSLLAAAEEAHHPLRTRLLDEFDKYSLWADNVGAIHPPSSSRSLDHRLRHASSYKQETIRILEIVAEQLSDHEQWLTGGTPGAPPNLESDKTSTRSGSSDSPWDVSSDSEPEAEPTKITAMPSAAEPSHSQSHALLDATSYAIKCLFSLPLRKPAPMDRLQNRVAENREPSAYTEFDLRYVRDKFPLLDAAVQERLGRLVTKRRDLLRYRQSHSERLEAKREAGSAPPLGGMFRAEADKPTIPLTIQLGTDGISATESTKATTVLPDARIPDLKVSLGPDLLPSTEQSPLANPDVDDDARTSVVGSEATREIKIKVPPLPRQADGTAETPFKCEYCYIPVIIRSEKAWRDHVFGDLQPFVCTYPDCHLEAYLFDSADAWFLHETQCHRLEFFCGASSHATHLSMVSFRKHLAEAHGMEHQTNSDDDLRLFQRPARSLRGTCNLCDTYTSDLKRHVSRHLRQVALFAIPRADYHARDEVEGSAQAMQPNESHLSTNSSSTGADSQHPQQGEPVDATEETADSVTEPEPSEPLATEPSFWEDISTYGVVDARAGRADPPPDGVGTNQPHNSQSSFATSRTGKLQPSSSKKGKGAVKRRTRSVWVWICCTCGRSGLDMVMLTEQCLNKSCCHARCVNCNVRQVRQSR</sequence>
<evidence type="ECO:0000313" key="3">
    <source>
        <dbReference type="EMBL" id="KAK0617699.1"/>
    </source>
</evidence>
<accession>A0AA39WLP0</accession>